<keyword evidence="2" id="KW-0238">DNA-binding</keyword>
<dbReference type="PANTHER" id="PTHR43537:SF50">
    <property type="entry name" value="TRANSCRIPTIONAL REGULATORY PROTEIN"/>
    <property type="match status" value="1"/>
</dbReference>
<dbReference type="InterPro" id="IPR011711">
    <property type="entry name" value="GntR_C"/>
</dbReference>
<dbReference type="Gene3D" id="1.20.120.530">
    <property type="entry name" value="GntR ligand-binding domain-like"/>
    <property type="match status" value="1"/>
</dbReference>
<dbReference type="SUPFAM" id="SSF48008">
    <property type="entry name" value="GntR ligand-binding domain-like"/>
    <property type="match status" value="1"/>
</dbReference>
<name>A0A1B4VCR0_9GAMM</name>
<dbReference type="RefSeq" id="WP_096457307.1">
    <property type="nucleotide sequence ID" value="NZ_AP014936.1"/>
</dbReference>
<accession>A0A1B4VCR0</accession>
<dbReference type="GO" id="GO:0003700">
    <property type="term" value="F:DNA-binding transcription factor activity"/>
    <property type="evidence" value="ECO:0007669"/>
    <property type="project" value="InterPro"/>
</dbReference>
<dbReference type="Proteomes" id="UP000218899">
    <property type="component" value="Chromosome"/>
</dbReference>
<keyword evidence="1" id="KW-0805">Transcription regulation</keyword>
<dbReference type="GO" id="GO:0003677">
    <property type="term" value="F:DNA binding"/>
    <property type="evidence" value="ECO:0007669"/>
    <property type="project" value="UniProtKB-KW"/>
</dbReference>
<evidence type="ECO:0000256" key="3">
    <source>
        <dbReference type="ARBA" id="ARBA00023163"/>
    </source>
</evidence>
<dbReference type="SMART" id="SM00345">
    <property type="entry name" value="HTH_GNTR"/>
    <property type="match status" value="1"/>
</dbReference>
<dbReference type="InterPro" id="IPR036388">
    <property type="entry name" value="WH-like_DNA-bd_sf"/>
</dbReference>
<proteinExistence type="predicted"/>
<evidence type="ECO:0000256" key="1">
    <source>
        <dbReference type="ARBA" id="ARBA00023015"/>
    </source>
</evidence>
<evidence type="ECO:0000313" key="5">
    <source>
        <dbReference type="EMBL" id="BAU46707.1"/>
    </source>
</evidence>
<reference evidence="5 6" key="1">
    <citation type="submission" date="2015-08" db="EMBL/GenBank/DDBJ databases">
        <title>Complete genome sequence of Sulfurifustis variabilis.</title>
        <authorList>
            <person name="Miura A."/>
            <person name="Kojima H."/>
            <person name="Fukui M."/>
        </authorList>
    </citation>
    <scope>NUCLEOTIDE SEQUENCE [LARGE SCALE GENOMIC DNA]</scope>
    <source>
        <strain evidence="6">skN76</strain>
    </source>
</reference>
<dbReference type="PRINTS" id="PR00035">
    <property type="entry name" value="HTHGNTR"/>
</dbReference>
<dbReference type="InterPro" id="IPR000524">
    <property type="entry name" value="Tscrpt_reg_HTH_GntR"/>
</dbReference>
<dbReference type="CDD" id="cd07377">
    <property type="entry name" value="WHTH_GntR"/>
    <property type="match status" value="1"/>
</dbReference>
<dbReference type="InterPro" id="IPR036390">
    <property type="entry name" value="WH_DNA-bd_sf"/>
</dbReference>
<dbReference type="PANTHER" id="PTHR43537">
    <property type="entry name" value="TRANSCRIPTIONAL REGULATOR, GNTR FAMILY"/>
    <property type="match status" value="1"/>
</dbReference>
<protein>
    <submittedName>
        <fullName evidence="5">GntR family transcriptional regulator</fullName>
    </submittedName>
</protein>
<dbReference type="Pfam" id="PF00392">
    <property type="entry name" value="GntR"/>
    <property type="match status" value="1"/>
</dbReference>
<dbReference type="SMART" id="SM00895">
    <property type="entry name" value="FCD"/>
    <property type="match status" value="1"/>
</dbReference>
<sequence>MSETAPARPIHRTPLHDEVARRIRDLIVEGELAPGARVPERELCERFGISRTPLREALKILASEGLVDLQHHRGAVISQLTSESVDEMFQVMEALEALAGELACTHATDGDIAAISALHEQMLSHHARRDLSEYFKINQRIHEAIVNAAGNALLAQIYRSLNMRLRRARYMANLSPPRWDQAVAEHEHILAALAARDGARLARLLKEHLQHKADVVKAVLLGDR</sequence>
<feature type="domain" description="HTH gntR-type" evidence="4">
    <location>
        <begin position="13"/>
        <end position="80"/>
    </location>
</feature>
<gene>
    <name evidence="5" type="ORF">SVA_0125</name>
</gene>
<dbReference type="SUPFAM" id="SSF46785">
    <property type="entry name" value="Winged helix' DNA-binding domain"/>
    <property type="match status" value="1"/>
</dbReference>
<organism evidence="5 6">
    <name type="scientific">Sulfurifustis variabilis</name>
    <dbReference type="NCBI Taxonomy" id="1675686"/>
    <lineage>
        <taxon>Bacteria</taxon>
        <taxon>Pseudomonadati</taxon>
        <taxon>Pseudomonadota</taxon>
        <taxon>Gammaproteobacteria</taxon>
        <taxon>Acidiferrobacterales</taxon>
        <taxon>Acidiferrobacteraceae</taxon>
        <taxon>Sulfurifustis</taxon>
    </lineage>
</organism>
<dbReference type="OrthoDB" id="9799812at2"/>
<dbReference type="EMBL" id="AP014936">
    <property type="protein sequence ID" value="BAU46707.1"/>
    <property type="molecule type" value="Genomic_DNA"/>
</dbReference>
<dbReference type="AlphaFoldDB" id="A0A1B4VCR0"/>
<dbReference type="PROSITE" id="PS50949">
    <property type="entry name" value="HTH_GNTR"/>
    <property type="match status" value="1"/>
</dbReference>
<dbReference type="Gene3D" id="1.10.10.10">
    <property type="entry name" value="Winged helix-like DNA-binding domain superfamily/Winged helix DNA-binding domain"/>
    <property type="match status" value="1"/>
</dbReference>
<evidence type="ECO:0000313" key="6">
    <source>
        <dbReference type="Proteomes" id="UP000218899"/>
    </source>
</evidence>
<evidence type="ECO:0000256" key="2">
    <source>
        <dbReference type="ARBA" id="ARBA00023125"/>
    </source>
</evidence>
<dbReference type="InterPro" id="IPR008920">
    <property type="entry name" value="TF_FadR/GntR_C"/>
</dbReference>
<keyword evidence="6" id="KW-1185">Reference proteome</keyword>
<dbReference type="Pfam" id="PF07729">
    <property type="entry name" value="FCD"/>
    <property type="match status" value="1"/>
</dbReference>
<dbReference type="KEGG" id="sva:SVA_0125"/>
<evidence type="ECO:0000259" key="4">
    <source>
        <dbReference type="PROSITE" id="PS50949"/>
    </source>
</evidence>
<keyword evidence="3" id="KW-0804">Transcription</keyword>